<reference evidence="2" key="1">
    <citation type="journal article" date="2023" name="Front. Plant Sci.">
        <title>Chromosomal-level genome assembly of Melastoma candidum provides insights into trichome evolution.</title>
        <authorList>
            <person name="Zhong Y."/>
            <person name="Wu W."/>
            <person name="Sun C."/>
            <person name="Zou P."/>
            <person name="Liu Y."/>
            <person name="Dai S."/>
            <person name="Zhou R."/>
        </authorList>
    </citation>
    <scope>NUCLEOTIDE SEQUENCE [LARGE SCALE GENOMIC DNA]</scope>
</reference>
<evidence type="ECO:0000313" key="1">
    <source>
        <dbReference type="EMBL" id="KAI4304499.1"/>
    </source>
</evidence>
<dbReference type="EMBL" id="CM042891">
    <property type="protein sequence ID" value="KAI4304499.1"/>
    <property type="molecule type" value="Genomic_DNA"/>
</dbReference>
<keyword evidence="2" id="KW-1185">Reference proteome</keyword>
<gene>
    <name evidence="1" type="ORF">MLD38_039997</name>
</gene>
<name>A0ACB9L5B9_9MYRT</name>
<evidence type="ECO:0000313" key="2">
    <source>
        <dbReference type="Proteomes" id="UP001057402"/>
    </source>
</evidence>
<dbReference type="Proteomes" id="UP001057402">
    <property type="component" value="Chromosome 12"/>
</dbReference>
<protein>
    <submittedName>
        <fullName evidence="1">Uncharacterized protein</fullName>
    </submittedName>
</protein>
<proteinExistence type="predicted"/>
<comment type="caution">
    <text evidence="1">The sequence shown here is derived from an EMBL/GenBank/DDBJ whole genome shotgun (WGS) entry which is preliminary data.</text>
</comment>
<accession>A0ACB9L5B9</accession>
<organism evidence="1 2">
    <name type="scientific">Melastoma candidum</name>
    <dbReference type="NCBI Taxonomy" id="119954"/>
    <lineage>
        <taxon>Eukaryota</taxon>
        <taxon>Viridiplantae</taxon>
        <taxon>Streptophyta</taxon>
        <taxon>Embryophyta</taxon>
        <taxon>Tracheophyta</taxon>
        <taxon>Spermatophyta</taxon>
        <taxon>Magnoliopsida</taxon>
        <taxon>eudicotyledons</taxon>
        <taxon>Gunneridae</taxon>
        <taxon>Pentapetalae</taxon>
        <taxon>rosids</taxon>
        <taxon>malvids</taxon>
        <taxon>Myrtales</taxon>
        <taxon>Melastomataceae</taxon>
        <taxon>Melastomatoideae</taxon>
        <taxon>Melastomateae</taxon>
        <taxon>Melastoma</taxon>
    </lineage>
</organism>
<sequence>MFHTYSGIPSIVARNMMTESRFQSVMLLLVARNVESSSAASHATISEGVDFLVFDIVGAMHADGLYSLHFSL</sequence>